<comment type="caution">
    <text evidence="2">The sequence shown here is derived from an EMBL/GenBank/DDBJ whole genome shotgun (WGS) entry which is preliminary data.</text>
</comment>
<sequence>MSLLWEALMRNSPQREREETGPRGLLGWRGICRVGRRGFFGLGENRSGKNLKGSRLALLSSSCLDLNLETTMEVALARDPPVVHAPPPPSPPQPLEETRIHTSADELSWVGTTPRPVDPRQRSVGVPRRKTAREHAAHEGRKVVLVRVARPLAIAFEGREVGGVGDDLECQVAVDREPLGALAPVGEAEGRGHVETVAAAAHWAWEVVGLDEGVVGAEEVGVDGGEVVERDARLRQEDEPLV</sequence>
<protein>
    <submittedName>
        <fullName evidence="2">Reticulon family protein</fullName>
    </submittedName>
</protein>
<reference evidence="3" key="1">
    <citation type="journal article" date="2019" name="Curr. Biol.">
        <title>Genome Sequence of Striga asiatica Provides Insight into the Evolution of Plant Parasitism.</title>
        <authorList>
            <person name="Yoshida S."/>
            <person name="Kim S."/>
            <person name="Wafula E.K."/>
            <person name="Tanskanen J."/>
            <person name="Kim Y.M."/>
            <person name="Honaas L."/>
            <person name="Yang Z."/>
            <person name="Spallek T."/>
            <person name="Conn C.E."/>
            <person name="Ichihashi Y."/>
            <person name="Cheong K."/>
            <person name="Cui S."/>
            <person name="Der J.P."/>
            <person name="Gundlach H."/>
            <person name="Jiao Y."/>
            <person name="Hori C."/>
            <person name="Ishida J.K."/>
            <person name="Kasahara H."/>
            <person name="Kiba T."/>
            <person name="Kim M.S."/>
            <person name="Koo N."/>
            <person name="Laohavisit A."/>
            <person name="Lee Y.H."/>
            <person name="Lumba S."/>
            <person name="McCourt P."/>
            <person name="Mortimer J.C."/>
            <person name="Mutuku J.M."/>
            <person name="Nomura T."/>
            <person name="Sasaki-Sekimoto Y."/>
            <person name="Seto Y."/>
            <person name="Wang Y."/>
            <person name="Wakatake T."/>
            <person name="Sakakibara H."/>
            <person name="Demura T."/>
            <person name="Yamaguchi S."/>
            <person name="Yoneyama K."/>
            <person name="Manabe R.I."/>
            <person name="Nelson D.C."/>
            <person name="Schulman A.H."/>
            <person name="Timko M.P."/>
            <person name="dePamphilis C.W."/>
            <person name="Choi D."/>
            <person name="Shirasu K."/>
        </authorList>
    </citation>
    <scope>NUCLEOTIDE SEQUENCE [LARGE SCALE GENOMIC DNA]</scope>
    <source>
        <strain evidence="3">cv. UVA1</strain>
    </source>
</reference>
<evidence type="ECO:0000256" key="1">
    <source>
        <dbReference type="SAM" id="MobiDB-lite"/>
    </source>
</evidence>
<evidence type="ECO:0000313" key="3">
    <source>
        <dbReference type="Proteomes" id="UP000325081"/>
    </source>
</evidence>
<proteinExistence type="predicted"/>
<feature type="region of interest" description="Disordered" evidence="1">
    <location>
        <begin position="109"/>
        <end position="136"/>
    </location>
</feature>
<dbReference type="AlphaFoldDB" id="A0A5A7PIV6"/>
<keyword evidence="3" id="KW-1185">Reference proteome</keyword>
<evidence type="ECO:0000313" key="2">
    <source>
        <dbReference type="EMBL" id="GER32793.1"/>
    </source>
</evidence>
<accession>A0A5A7PIV6</accession>
<gene>
    <name evidence="2" type="ORF">STAS_08888</name>
</gene>
<organism evidence="2 3">
    <name type="scientific">Striga asiatica</name>
    <name type="common">Asiatic witchweed</name>
    <name type="synonym">Buchnera asiatica</name>
    <dbReference type="NCBI Taxonomy" id="4170"/>
    <lineage>
        <taxon>Eukaryota</taxon>
        <taxon>Viridiplantae</taxon>
        <taxon>Streptophyta</taxon>
        <taxon>Embryophyta</taxon>
        <taxon>Tracheophyta</taxon>
        <taxon>Spermatophyta</taxon>
        <taxon>Magnoliopsida</taxon>
        <taxon>eudicotyledons</taxon>
        <taxon>Gunneridae</taxon>
        <taxon>Pentapetalae</taxon>
        <taxon>asterids</taxon>
        <taxon>lamiids</taxon>
        <taxon>Lamiales</taxon>
        <taxon>Orobanchaceae</taxon>
        <taxon>Buchnereae</taxon>
        <taxon>Striga</taxon>
    </lineage>
</organism>
<name>A0A5A7PIV6_STRAF</name>
<dbReference type="Proteomes" id="UP000325081">
    <property type="component" value="Unassembled WGS sequence"/>
</dbReference>
<dbReference type="EMBL" id="BKCP01004628">
    <property type="protein sequence ID" value="GER32793.1"/>
    <property type="molecule type" value="Genomic_DNA"/>
</dbReference>